<proteinExistence type="predicted"/>
<dbReference type="Proteomes" id="UP000188532">
    <property type="component" value="Unassembled WGS sequence"/>
</dbReference>
<gene>
    <name evidence="1" type="ORF">BZL29_8492</name>
</gene>
<comment type="caution">
    <text evidence="1">The sequence shown here is derived from an EMBL/GenBank/DDBJ whole genome shotgun (WGS) entry which is preliminary data.</text>
</comment>
<sequence>MRLGDLFDVDADHRLAQPSRHLGQHVGVVVEGGGFDDRGGAVLGAPDLKMPEPTNTPSAPSCIIIAASAGWRSRRR</sequence>
<accession>A0A1V3W9V6</accession>
<name>A0A1V3W9V6_MYCKA</name>
<dbReference type="AlphaFoldDB" id="A0A1V3W9V6"/>
<protein>
    <submittedName>
        <fullName evidence="1">Uncharacterized protein</fullName>
    </submittedName>
</protein>
<organism evidence="1 2">
    <name type="scientific">Mycobacterium kansasii</name>
    <dbReference type="NCBI Taxonomy" id="1768"/>
    <lineage>
        <taxon>Bacteria</taxon>
        <taxon>Bacillati</taxon>
        <taxon>Actinomycetota</taxon>
        <taxon>Actinomycetes</taxon>
        <taxon>Mycobacteriales</taxon>
        <taxon>Mycobacteriaceae</taxon>
        <taxon>Mycobacterium</taxon>
    </lineage>
</organism>
<evidence type="ECO:0000313" key="2">
    <source>
        <dbReference type="Proteomes" id="UP000188532"/>
    </source>
</evidence>
<evidence type="ECO:0000313" key="1">
    <source>
        <dbReference type="EMBL" id="OOK63538.1"/>
    </source>
</evidence>
<reference evidence="1 2" key="1">
    <citation type="submission" date="2017-02" db="EMBL/GenBank/DDBJ databases">
        <title>Complete genome sequences of Mycobacterium kansasii strains isolated from rhesus macaques.</title>
        <authorList>
            <person name="Panda A."/>
            <person name="Nagaraj S."/>
            <person name="Zhao X."/>
            <person name="Tettelin H."/>
            <person name="Detolla L.J."/>
        </authorList>
    </citation>
    <scope>NUCLEOTIDE SEQUENCE [LARGE SCALE GENOMIC DNA]</scope>
    <source>
        <strain evidence="1 2">11-3469</strain>
    </source>
</reference>
<dbReference type="EMBL" id="MVBN01000018">
    <property type="protein sequence ID" value="OOK63538.1"/>
    <property type="molecule type" value="Genomic_DNA"/>
</dbReference>